<keyword evidence="1" id="KW-0677">Repeat</keyword>
<dbReference type="Pfam" id="PF20431">
    <property type="entry name" value="E_motif"/>
    <property type="match status" value="1"/>
</dbReference>
<proteinExistence type="predicted"/>
<dbReference type="Proteomes" id="UP001412067">
    <property type="component" value="Unassembled WGS sequence"/>
</dbReference>
<feature type="repeat" description="PPR" evidence="2">
    <location>
        <begin position="230"/>
        <end position="264"/>
    </location>
</feature>
<keyword evidence="4" id="KW-1185">Reference proteome</keyword>
<protein>
    <submittedName>
        <fullName evidence="3">Pentatricopeptide repeat-containing protein</fullName>
    </submittedName>
</protein>
<accession>A0ABR2M1H9</accession>
<feature type="repeat" description="PPR" evidence="2">
    <location>
        <begin position="292"/>
        <end position="327"/>
    </location>
</feature>
<evidence type="ECO:0000256" key="1">
    <source>
        <dbReference type="ARBA" id="ARBA00022737"/>
    </source>
</evidence>
<dbReference type="SUPFAM" id="SSF48452">
    <property type="entry name" value="TPR-like"/>
    <property type="match status" value="1"/>
</dbReference>
<evidence type="ECO:0000313" key="3">
    <source>
        <dbReference type="EMBL" id="KAK8956203.1"/>
    </source>
</evidence>
<sequence>MGRHEIFAMEAMQQLHAHLIASGLHRSPFHISKVLAVTALSPTHLPRALNIFNQIENPNIFIFNTMLRAFAPSDTPTGALLLYGRSKFLGLKQDHFTFPFVLMACARISSITEGQWVHAHALKVGFISDPFVSNSLIHFYSTCKDFLSARQVFDELSTRDLVSWNSLISACVKDQRYTEALELFEIICAEKVRADVITMVNVITACTKLGDLARVDRMVKYLEEKCVDVDVYLGNTLIDYYGRRGMAVSARKVFDEMKERNSMTVNAMITTYAKGGELIAAKRLFDNMRDRDLISWSSMIAGYSQSNHFSEALELFRQMLNNSKIKPDEILVVSVLSACAHLIAHNSGRSIHGYILRSSIKFDVFVGNSLIDMYSKCGYINEARQVFEEMSERDTTTWNSIILGLATGGYADTALHAFSNMLRNEYRPDKVTFLGVLIACVHSGSIKEGLEHFNNMSGVHGVEPEMMHYGCVVDLLSRAGELDKAFEFIGEMLRRPDAIVWRALLGASKVHGNVPMAEHTNKKVMDLDPRNCGNYVLLSNAYVADERWNDAMKIREMMREVCIQKSPGCSIVESS</sequence>
<dbReference type="EMBL" id="JBBWWR010000013">
    <property type="protein sequence ID" value="KAK8956203.1"/>
    <property type="molecule type" value="Genomic_DNA"/>
</dbReference>
<dbReference type="InterPro" id="IPR046848">
    <property type="entry name" value="E_motif"/>
</dbReference>
<dbReference type="InterPro" id="IPR002885">
    <property type="entry name" value="PPR_rpt"/>
</dbReference>
<evidence type="ECO:0000256" key="2">
    <source>
        <dbReference type="PROSITE-ProRule" id="PRU00708"/>
    </source>
</evidence>
<comment type="caution">
    <text evidence="3">The sequence shown here is derived from an EMBL/GenBank/DDBJ whole genome shotgun (WGS) entry which is preliminary data.</text>
</comment>
<feature type="repeat" description="PPR" evidence="2">
    <location>
        <begin position="363"/>
        <end position="397"/>
    </location>
</feature>
<dbReference type="InterPro" id="IPR046960">
    <property type="entry name" value="PPR_At4g14850-like_plant"/>
</dbReference>
<dbReference type="InterPro" id="IPR011990">
    <property type="entry name" value="TPR-like_helical_dom_sf"/>
</dbReference>
<gene>
    <name evidence="3" type="primary">PCMP-E51</name>
    <name evidence="3" type="ORF">KSP40_PGU001471</name>
</gene>
<dbReference type="PROSITE" id="PS51375">
    <property type="entry name" value="PPR"/>
    <property type="match status" value="4"/>
</dbReference>
<evidence type="ECO:0000313" key="4">
    <source>
        <dbReference type="Proteomes" id="UP001412067"/>
    </source>
</evidence>
<organism evidence="3 4">
    <name type="scientific">Platanthera guangdongensis</name>
    <dbReference type="NCBI Taxonomy" id="2320717"/>
    <lineage>
        <taxon>Eukaryota</taxon>
        <taxon>Viridiplantae</taxon>
        <taxon>Streptophyta</taxon>
        <taxon>Embryophyta</taxon>
        <taxon>Tracheophyta</taxon>
        <taxon>Spermatophyta</taxon>
        <taxon>Magnoliopsida</taxon>
        <taxon>Liliopsida</taxon>
        <taxon>Asparagales</taxon>
        <taxon>Orchidaceae</taxon>
        <taxon>Orchidoideae</taxon>
        <taxon>Orchideae</taxon>
        <taxon>Orchidinae</taxon>
        <taxon>Platanthera</taxon>
    </lineage>
</organism>
<dbReference type="NCBIfam" id="TIGR00756">
    <property type="entry name" value="PPR"/>
    <property type="match status" value="6"/>
</dbReference>
<reference evidence="3 4" key="1">
    <citation type="journal article" date="2022" name="Nat. Plants">
        <title>Genomes of leafy and leafless Platanthera orchids illuminate the evolution of mycoheterotrophy.</title>
        <authorList>
            <person name="Li M.H."/>
            <person name="Liu K.W."/>
            <person name="Li Z."/>
            <person name="Lu H.C."/>
            <person name="Ye Q.L."/>
            <person name="Zhang D."/>
            <person name="Wang J.Y."/>
            <person name="Li Y.F."/>
            <person name="Zhong Z.M."/>
            <person name="Liu X."/>
            <person name="Yu X."/>
            <person name="Liu D.K."/>
            <person name="Tu X.D."/>
            <person name="Liu B."/>
            <person name="Hao Y."/>
            <person name="Liao X.Y."/>
            <person name="Jiang Y.T."/>
            <person name="Sun W.H."/>
            <person name="Chen J."/>
            <person name="Chen Y.Q."/>
            <person name="Ai Y."/>
            <person name="Zhai J.W."/>
            <person name="Wu S.S."/>
            <person name="Zhou Z."/>
            <person name="Hsiao Y.Y."/>
            <person name="Wu W.L."/>
            <person name="Chen Y.Y."/>
            <person name="Lin Y.F."/>
            <person name="Hsu J.L."/>
            <person name="Li C.Y."/>
            <person name="Wang Z.W."/>
            <person name="Zhao X."/>
            <person name="Zhong W.Y."/>
            <person name="Ma X.K."/>
            <person name="Ma L."/>
            <person name="Huang J."/>
            <person name="Chen G.Z."/>
            <person name="Huang M.Z."/>
            <person name="Huang L."/>
            <person name="Peng D.H."/>
            <person name="Luo Y.B."/>
            <person name="Zou S.Q."/>
            <person name="Chen S.P."/>
            <person name="Lan S."/>
            <person name="Tsai W.C."/>
            <person name="Van de Peer Y."/>
            <person name="Liu Z.J."/>
        </authorList>
    </citation>
    <scope>NUCLEOTIDE SEQUENCE [LARGE SCALE GENOMIC DNA]</scope>
    <source>
        <strain evidence="3">Lor288</strain>
    </source>
</reference>
<dbReference type="Gene3D" id="1.25.40.10">
    <property type="entry name" value="Tetratricopeptide repeat domain"/>
    <property type="match status" value="4"/>
</dbReference>
<name>A0ABR2M1H9_9ASPA</name>
<dbReference type="PANTHER" id="PTHR47926">
    <property type="entry name" value="PENTATRICOPEPTIDE REPEAT-CONTAINING PROTEIN"/>
    <property type="match status" value="1"/>
</dbReference>
<feature type="repeat" description="PPR" evidence="2">
    <location>
        <begin position="160"/>
        <end position="194"/>
    </location>
</feature>
<dbReference type="Pfam" id="PF01535">
    <property type="entry name" value="PPR"/>
    <property type="match status" value="7"/>
</dbReference>
<dbReference type="PANTHER" id="PTHR47926:SF440">
    <property type="entry name" value="REPEAT-CONTAINING PROTEIN, PUTATIVE-RELATED"/>
    <property type="match status" value="1"/>
</dbReference>